<dbReference type="STRING" id="643674.PAEH1_03970"/>
<dbReference type="KEGG" id="phn:PAEH1_03970"/>
<dbReference type="OrthoDB" id="4393931at2"/>
<dbReference type="Proteomes" id="UP000189369">
    <property type="component" value="Chromosome"/>
</dbReference>
<organism evidence="1 2">
    <name type="scientific">Paenalcaligenes hominis</name>
    <dbReference type="NCBI Taxonomy" id="643674"/>
    <lineage>
        <taxon>Bacteria</taxon>
        <taxon>Pseudomonadati</taxon>
        <taxon>Pseudomonadota</taxon>
        <taxon>Betaproteobacteria</taxon>
        <taxon>Burkholderiales</taxon>
        <taxon>Alcaligenaceae</taxon>
        <taxon>Paenalcaligenes</taxon>
    </lineage>
</organism>
<sequence length="386" mass="43665">MSNLNTHELTELFQKQEGPCLSLYQATHRSHPENAQDVIRFKNLVKDLENSLKSTYPKIETQSLLKPYYGLAENTDFWQHTLDGLVVLSNEHSFKVFHLQRPTPDFAVVSDSWHLKPLLRQLQTQDRYQVLCLSRATVALYEGNRDGLDSLVFEQAFPDTIEKALDPDQILEFNRPNAYNLGPATDPAPAMGQVHTTRKDETDAEVERFFRVVDKAVTDHVSQHSGLPLLLVCLPEHQGIFRKVSRNTHLVEQGISIDPGALTVQQLSQRAWEIMQPVAAQRVQDVVARFKKDHGTGLASDNLDLILPATLEDRVDTLLVDADQRIAGRVCRETQTIQYQPNFDAPDVEDVLDDVAEMVVRRGGKVMVVPSQYMPTQTGIAAIYRY</sequence>
<proteinExistence type="predicted"/>
<accession>A0A1U9JYR4</accession>
<dbReference type="InterPro" id="IPR041289">
    <property type="entry name" value="Bact_RF_family3"/>
</dbReference>
<name>A0A1U9JYR4_9BURK</name>
<protein>
    <recommendedName>
        <fullName evidence="3">Chemotaxis protein</fullName>
    </recommendedName>
</protein>
<reference evidence="1 2" key="1">
    <citation type="submission" date="2017-01" db="EMBL/GenBank/DDBJ databases">
        <title>Complete Genome Sequence of Paenalcaligenes hominis, Isolated from a paraplegic Patient with neurogenic bladder.</title>
        <authorList>
            <person name="Mukhopadhyay R."/>
            <person name="Joaquin J."/>
            <person name="Hogue R."/>
            <person name="Kilaru A."/>
            <person name="Jospin G."/>
            <person name="Mars K."/>
            <person name="Eisen J.A."/>
            <person name="Chaturvedi V."/>
        </authorList>
    </citation>
    <scope>NUCLEOTIDE SEQUENCE [LARGE SCALE GENOMIC DNA]</scope>
    <source>
        <strain evidence="1 2">15S00501</strain>
    </source>
</reference>
<evidence type="ECO:0000313" key="2">
    <source>
        <dbReference type="Proteomes" id="UP000189369"/>
    </source>
</evidence>
<evidence type="ECO:0000313" key="1">
    <source>
        <dbReference type="EMBL" id="AQS50935.1"/>
    </source>
</evidence>
<evidence type="ECO:0008006" key="3">
    <source>
        <dbReference type="Google" id="ProtNLM"/>
    </source>
</evidence>
<gene>
    <name evidence="1" type="ORF">PAEH1_03970</name>
</gene>
<dbReference type="EMBL" id="CP019697">
    <property type="protein sequence ID" value="AQS50935.1"/>
    <property type="molecule type" value="Genomic_DNA"/>
</dbReference>
<dbReference type="Pfam" id="PF18845">
    <property type="entry name" value="baeRF_family3"/>
    <property type="match status" value="1"/>
</dbReference>
<dbReference type="AlphaFoldDB" id="A0A1U9JYR4"/>